<proteinExistence type="predicted"/>
<keyword evidence="2" id="KW-1185">Reference proteome</keyword>
<comment type="caution">
    <text evidence="1">The sequence shown here is derived from an EMBL/GenBank/DDBJ whole genome shotgun (WGS) entry which is preliminary data.</text>
</comment>
<dbReference type="SUPFAM" id="SSF69322">
    <property type="entry name" value="Tricorn protease domain 2"/>
    <property type="match status" value="1"/>
</dbReference>
<evidence type="ECO:0000313" key="1">
    <source>
        <dbReference type="EMBL" id="RKI08550.1"/>
    </source>
</evidence>
<evidence type="ECO:0000313" key="2">
    <source>
        <dbReference type="Proteomes" id="UP000278907"/>
    </source>
</evidence>
<dbReference type="Pfam" id="PF11617">
    <property type="entry name" value="Cu-binding_MopE"/>
    <property type="match status" value="3"/>
</dbReference>
<reference evidence="1 2" key="1">
    <citation type="submission" date="2018-09" db="EMBL/GenBank/DDBJ databases">
        <authorList>
            <person name="Livingstone P.G."/>
            <person name="Whitworth D.E."/>
        </authorList>
    </citation>
    <scope>NUCLEOTIDE SEQUENCE [LARGE SCALE GENOMIC DNA]</scope>
    <source>
        <strain evidence="1 2">CA031B</strain>
    </source>
</reference>
<evidence type="ECO:0008006" key="3">
    <source>
        <dbReference type="Google" id="ProtNLM"/>
    </source>
</evidence>
<organism evidence="1 2">
    <name type="scientific">Corallococcus praedator</name>
    <dbReference type="NCBI Taxonomy" id="2316724"/>
    <lineage>
        <taxon>Bacteria</taxon>
        <taxon>Pseudomonadati</taxon>
        <taxon>Myxococcota</taxon>
        <taxon>Myxococcia</taxon>
        <taxon>Myxococcales</taxon>
        <taxon>Cystobacterineae</taxon>
        <taxon>Myxococcaceae</taxon>
        <taxon>Corallococcus</taxon>
    </lineage>
</organism>
<accession>A0ABX9QIS3</accession>
<dbReference type="InterPro" id="IPR021655">
    <property type="entry name" value="Put_metal-bd"/>
</dbReference>
<dbReference type="PROSITE" id="PS51257">
    <property type="entry name" value="PROKAR_LIPOPROTEIN"/>
    <property type="match status" value="1"/>
</dbReference>
<sequence length="669" mass="70023">MRAWIAVAVGVWLGVGCTVPSAEQLAVERLCAGRGTQTLDGVLRADKACDRGMELTVQSTGFKPGCVRVTVGTSDGSRSASTLVSGRPSTAAAGNTLRVGVQLSEAWEGNLRLGAEAFEQTCDAVAVTKQSLDAAPAAKGRVRHVRLELAATDSDDDGYVAKSSGGSDCNDANAAIHPGATERCDGVDDNCVDGEKDAVDGRAWYQDLDMDGYGSSAIQVCTQPAGAVSEGGDCDDTNASIRPGQGELRCDGKDDNCNGFTDEDFNTGSNCIAEFQCSGTRVCDASPSQASCQRTQEPMEWFVDEDGDGRAGTEAGLGCTPPVTGAVSTNTDCDESSVFVATGLAEVCDRLDNNCSGGVDEGCGPLQRDVYTGVQGTTGFNSIATYELGQKAWVVGTNKLVHLFDTTASSREYSDSSCQRDWKAAWAAQDGRVFIVGANGWLSTRLPNLDAPCFTPQATGAPAFTGVTGIDDPNVGATVYAVANTGKMFRWSPPYNASSDLLEIADAPANLRAVDGHRTADTLLAVGASDASGSPAAFRFSPAEGAWIQEDLGEAANGSGFLRGVDVVDARQAYAVGEKGLVLRRDRRGWSMLPRVTNTVGAFVTLTDVVAYSRSAVYVSSSEGNIHFFNGTTWQVVYEGTKALMSMDGPLPTLISTAGDNNTVLRFHP</sequence>
<gene>
    <name evidence="1" type="ORF">D7Y13_15770</name>
</gene>
<dbReference type="EMBL" id="RAWI01000102">
    <property type="protein sequence ID" value="RKI08550.1"/>
    <property type="molecule type" value="Genomic_DNA"/>
</dbReference>
<dbReference type="Proteomes" id="UP000278907">
    <property type="component" value="Unassembled WGS sequence"/>
</dbReference>
<dbReference type="RefSeq" id="WP_120583631.1">
    <property type="nucleotide sequence ID" value="NZ_RAWI01000102.1"/>
</dbReference>
<name>A0ABX9QIS3_9BACT</name>
<protein>
    <recommendedName>
        <fullName evidence="3">Lipoprotein</fullName>
    </recommendedName>
</protein>